<name>A0A6P5FB43_ANACO</name>
<dbReference type="OrthoDB" id="661132at2759"/>
<feature type="chain" id="PRO_5027813383" evidence="1">
    <location>
        <begin position="32"/>
        <end position="224"/>
    </location>
</feature>
<evidence type="ECO:0000259" key="2">
    <source>
        <dbReference type="Pfam" id="PF07727"/>
    </source>
</evidence>
<proteinExistence type="predicted"/>
<dbReference type="RefSeq" id="XP_020092817.1">
    <property type="nucleotide sequence ID" value="XM_020237228.1"/>
</dbReference>
<sequence length="224" mass="25029">MSTLLFSSILLIMKFLFFLYVDDIIITGSNSTSIHNLIRELGTQFAMKDLGPLYYFLGIEVHRDSNGIFLSQSKYSIDLLTRAYIDSAKACTSPVSSHKRLSLIVGDSLDDATFYRSIVGGLQYLSMTRPDLAFSVNQACQFMHAPTSEHLIAVKRILRFLKGTVDHGLYIGIGDLNLRAYCDADWAGDPDDRRSTSGFGVFLGPCLESLSHPETRVFCRIRAH</sequence>
<dbReference type="GeneID" id="109713231"/>
<keyword evidence="1" id="KW-0732">Signal</keyword>
<reference evidence="4" key="2">
    <citation type="submission" date="2025-08" db="UniProtKB">
        <authorList>
            <consortium name="RefSeq"/>
        </authorList>
    </citation>
    <scope>IDENTIFICATION</scope>
    <source>
        <tissue evidence="4">Leaf</tissue>
    </source>
</reference>
<evidence type="ECO:0000256" key="1">
    <source>
        <dbReference type="SAM" id="SignalP"/>
    </source>
</evidence>
<protein>
    <submittedName>
        <fullName evidence="4">Uncharacterized protein LOC109713231</fullName>
    </submittedName>
</protein>
<feature type="domain" description="Reverse transcriptase Ty1/copia-type" evidence="2">
    <location>
        <begin position="14"/>
        <end position="95"/>
    </location>
</feature>
<reference evidence="3" key="1">
    <citation type="journal article" date="2015" name="Nat. Genet.">
        <title>The pineapple genome and the evolution of CAM photosynthesis.</title>
        <authorList>
            <person name="Ming R."/>
            <person name="VanBuren R."/>
            <person name="Wai C.M."/>
            <person name="Tang H."/>
            <person name="Schatz M.C."/>
            <person name="Bowers J.E."/>
            <person name="Lyons E."/>
            <person name="Wang M.L."/>
            <person name="Chen J."/>
            <person name="Biggers E."/>
            <person name="Zhang J."/>
            <person name="Huang L."/>
            <person name="Zhang L."/>
            <person name="Miao W."/>
            <person name="Zhang J."/>
            <person name="Ye Z."/>
            <person name="Miao C."/>
            <person name="Lin Z."/>
            <person name="Wang H."/>
            <person name="Zhou H."/>
            <person name="Yim W.C."/>
            <person name="Priest H.D."/>
            <person name="Zheng C."/>
            <person name="Woodhouse M."/>
            <person name="Edger P.P."/>
            <person name="Guyot R."/>
            <person name="Guo H.B."/>
            <person name="Guo H."/>
            <person name="Zheng G."/>
            <person name="Singh R."/>
            <person name="Sharma A."/>
            <person name="Min X."/>
            <person name="Zheng Y."/>
            <person name="Lee H."/>
            <person name="Gurtowski J."/>
            <person name="Sedlazeck F.J."/>
            <person name="Harkess A."/>
            <person name="McKain M.R."/>
            <person name="Liao Z."/>
            <person name="Fang J."/>
            <person name="Liu J."/>
            <person name="Zhang X."/>
            <person name="Zhang Q."/>
            <person name="Hu W."/>
            <person name="Qin Y."/>
            <person name="Wang K."/>
            <person name="Chen L.Y."/>
            <person name="Shirley N."/>
            <person name="Lin Y.R."/>
            <person name="Liu L.Y."/>
            <person name="Hernandez A.G."/>
            <person name="Wright C.L."/>
            <person name="Bulone V."/>
            <person name="Tuskan G.A."/>
            <person name="Heath K."/>
            <person name="Zee F."/>
            <person name="Moore P.H."/>
            <person name="Sunkar R."/>
            <person name="Leebens-Mack J.H."/>
            <person name="Mockler T."/>
            <person name="Bennetzen J.L."/>
            <person name="Freeling M."/>
            <person name="Sankoff D."/>
            <person name="Paterson A.H."/>
            <person name="Zhu X."/>
            <person name="Yang X."/>
            <person name="Smith J.A."/>
            <person name="Cushman J.C."/>
            <person name="Paull R.E."/>
            <person name="Yu Q."/>
        </authorList>
    </citation>
    <scope>NUCLEOTIDE SEQUENCE [LARGE SCALE GENOMIC DNA]</scope>
    <source>
        <strain evidence="3">cv. F153</strain>
    </source>
</reference>
<dbReference type="InterPro" id="IPR013103">
    <property type="entry name" value="RVT_2"/>
</dbReference>
<dbReference type="AlphaFoldDB" id="A0A6P5FB43"/>
<gene>
    <name evidence="4" type="primary">LOC109713231</name>
</gene>
<keyword evidence="3" id="KW-1185">Reference proteome</keyword>
<feature type="signal peptide" evidence="1">
    <location>
        <begin position="1"/>
        <end position="31"/>
    </location>
</feature>
<dbReference type="PANTHER" id="PTHR11439">
    <property type="entry name" value="GAG-POL-RELATED RETROTRANSPOSON"/>
    <property type="match status" value="1"/>
</dbReference>
<dbReference type="PANTHER" id="PTHR11439:SF500">
    <property type="entry name" value="RNA-DIRECTED DNA POLYMERASE"/>
    <property type="match status" value="1"/>
</dbReference>
<dbReference type="Proteomes" id="UP000515123">
    <property type="component" value="Linkage group 7"/>
</dbReference>
<dbReference type="SUPFAM" id="SSF56672">
    <property type="entry name" value="DNA/RNA polymerases"/>
    <property type="match status" value="1"/>
</dbReference>
<evidence type="ECO:0000313" key="4">
    <source>
        <dbReference type="RefSeq" id="XP_020092817.1"/>
    </source>
</evidence>
<accession>A0A6P5FB43</accession>
<evidence type="ECO:0000313" key="3">
    <source>
        <dbReference type="Proteomes" id="UP000515123"/>
    </source>
</evidence>
<organism evidence="3 4">
    <name type="scientific">Ananas comosus</name>
    <name type="common">Pineapple</name>
    <name type="synonym">Ananas ananas</name>
    <dbReference type="NCBI Taxonomy" id="4615"/>
    <lineage>
        <taxon>Eukaryota</taxon>
        <taxon>Viridiplantae</taxon>
        <taxon>Streptophyta</taxon>
        <taxon>Embryophyta</taxon>
        <taxon>Tracheophyta</taxon>
        <taxon>Spermatophyta</taxon>
        <taxon>Magnoliopsida</taxon>
        <taxon>Liliopsida</taxon>
        <taxon>Poales</taxon>
        <taxon>Bromeliaceae</taxon>
        <taxon>Bromelioideae</taxon>
        <taxon>Ananas</taxon>
    </lineage>
</organism>
<dbReference type="Pfam" id="PF07727">
    <property type="entry name" value="RVT_2"/>
    <property type="match status" value="1"/>
</dbReference>
<dbReference type="InterPro" id="IPR043502">
    <property type="entry name" value="DNA/RNA_pol_sf"/>
</dbReference>